<feature type="domain" description="B box-type" evidence="3">
    <location>
        <begin position="43"/>
        <end position="82"/>
    </location>
</feature>
<dbReference type="Pfam" id="PF14418">
    <property type="entry name" value="OHA"/>
    <property type="match status" value="1"/>
</dbReference>
<dbReference type="AlphaFoldDB" id="A0A1R2BR36"/>
<keyword evidence="1" id="KW-0863">Zinc-finger</keyword>
<dbReference type="EMBL" id="MPUH01000483">
    <property type="protein sequence ID" value="OMJ79180.1"/>
    <property type="molecule type" value="Genomic_DNA"/>
</dbReference>
<dbReference type="PROSITE" id="PS50119">
    <property type="entry name" value="ZF_BBOX"/>
    <property type="match status" value="2"/>
</dbReference>
<feature type="domain" description="B box-type" evidence="3">
    <location>
        <begin position="1"/>
        <end position="46"/>
    </location>
</feature>
<sequence length="623" mass="71803">MEAYKCEECEQINAEFYCEICQEAMCDICDKAIHRNGKRRHHFRAILCKNCRRVSKKLCDTCKVTICECCSLVHPDHDLISLSFIYSTVVYWDIGKNSPGNEEIKLTFEKLQKVYPGLKKMKIFGKSIGSEKNIEDCAEIEFLLVEDEADLRMIFIDISLLYHYYGHFIIVSPNVQMYKPYIMQIITSGKLDKIKCAFDIKNIVEVDVGDIVYDDKVQKFAEASKLVITAADQDKIEAQCQWIIGHLKNMAGKGQLVHVVNEFEKLVSETLKIDLQTTQEILDYLAEHKLITILERKYTSLLTQKTISLYISSMTIEVLSWVILSLKLDEMLPTERAIQARVKEAFDYKLSLEEWKELLDLCIKSQKNPEVLYTSSSKFSLFSNSLYETPIQGFRLKKYKDLIFNNETFLIYPLNTKWLAYDKYLKAGDILRIQETEIWKEFMNFFSQYFYEENFEAKAIPGGRYGCAQFLKSFASDILKECSVGKLNYIVQLAIDEDLLRYQKNLLVWTSCLKVPEENLAKAKLATVQKSLENILVDFKEGVSLAQLPGILNKSMEFTLDLQELGFAKLKDLVVSIPGVQIVKKANKHQYAVLQKPKNNPRQNPSLATSSRSLQVMSPYGSY</sequence>
<evidence type="ECO:0000256" key="2">
    <source>
        <dbReference type="SAM" id="MobiDB-lite"/>
    </source>
</evidence>
<accession>A0A1R2BR36</accession>
<protein>
    <recommendedName>
        <fullName evidence="7">B box-type domain-containing protein</fullName>
    </recommendedName>
</protein>
<keyword evidence="1" id="KW-0479">Metal-binding</keyword>
<dbReference type="CDD" id="cd19757">
    <property type="entry name" value="Bbox1"/>
    <property type="match status" value="1"/>
</dbReference>
<evidence type="ECO:0000259" key="3">
    <source>
        <dbReference type="PROSITE" id="PS50119"/>
    </source>
</evidence>
<feature type="compositionally biased region" description="Polar residues" evidence="2">
    <location>
        <begin position="597"/>
        <end position="616"/>
    </location>
</feature>
<keyword evidence="1" id="KW-0862">Zinc</keyword>
<feature type="domain" description="HTH OST-type" evidence="4">
    <location>
        <begin position="524"/>
        <end position="597"/>
    </location>
</feature>
<dbReference type="InterPro" id="IPR041966">
    <property type="entry name" value="LOTUS-like"/>
</dbReference>
<keyword evidence="6" id="KW-1185">Reference proteome</keyword>
<evidence type="ECO:0000313" key="6">
    <source>
        <dbReference type="Proteomes" id="UP000187209"/>
    </source>
</evidence>
<dbReference type="InterPro" id="IPR025677">
    <property type="entry name" value="OST-HTH-assoc_dom"/>
</dbReference>
<dbReference type="Pfam" id="PF00643">
    <property type="entry name" value="zf-B_box"/>
    <property type="match status" value="1"/>
</dbReference>
<dbReference type="OrthoDB" id="406045at2759"/>
<evidence type="ECO:0000313" key="5">
    <source>
        <dbReference type="EMBL" id="OMJ79180.1"/>
    </source>
</evidence>
<dbReference type="SMART" id="SM00336">
    <property type="entry name" value="BBOX"/>
    <property type="match status" value="2"/>
</dbReference>
<dbReference type="GO" id="GO:0008270">
    <property type="term" value="F:zinc ion binding"/>
    <property type="evidence" value="ECO:0007669"/>
    <property type="project" value="UniProtKB-KW"/>
</dbReference>
<proteinExistence type="predicted"/>
<dbReference type="CDD" id="cd08824">
    <property type="entry name" value="LOTUS"/>
    <property type="match status" value="1"/>
</dbReference>
<name>A0A1R2BR36_9CILI</name>
<dbReference type="InterPro" id="IPR025605">
    <property type="entry name" value="OST-HTH/LOTUS_dom"/>
</dbReference>
<evidence type="ECO:0000256" key="1">
    <source>
        <dbReference type="PROSITE-ProRule" id="PRU00024"/>
    </source>
</evidence>
<comment type="caution">
    <text evidence="5">The sequence shown here is derived from an EMBL/GenBank/DDBJ whole genome shotgun (WGS) entry which is preliminary data.</text>
</comment>
<dbReference type="Pfam" id="PF12872">
    <property type="entry name" value="OST-HTH"/>
    <property type="match status" value="1"/>
</dbReference>
<dbReference type="InterPro" id="IPR000315">
    <property type="entry name" value="Znf_B-box"/>
</dbReference>
<reference evidence="5 6" key="1">
    <citation type="submission" date="2016-11" db="EMBL/GenBank/DDBJ databases">
        <title>The macronuclear genome of Stentor coeruleus: a giant cell with tiny introns.</title>
        <authorList>
            <person name="Slabodnick M."/>
            <person name="Ruby J.G."/>
            <person name="Reiff S.B."/>
            <person name="Swart E.C."/>
            <person name="Gosai S."/>
            <person name="Prabakaran S."/>
            <person name="Witkowska E."/>
            <person name="Larue G.E."/>
            <person name="Fisher S."/>
            <person name="Freeman R.M."/>
            <person name="Gunawardena J."/>
            <person name="Chu W."/>
            <person name="Stover N.A."/>
            <person name="Gregory B.D."/>
            <person name="Nowacki M."/>
            <person name="Derisi J."/>
            <person name="Roy S.W."/>
            <person name="Marshall W.F."/>
            <person name="Sood P."/>
        </authorList>
    </citation>
    <scope>NUCLEOTIDE SEQUENCE [LARGE SCALE GENOMIC DNA]</scope>
    <source>
        <strain evidence="5">WM001</strain>
    </source>
</reference>
<dbReference type="PROSITE" id="PS51644">
    <property type="entry name" value="HTH_OST"/>
    <property type="match status" value="1"/>
</dbReference>
<gene>
    <name evidence="5" type="ORF">SteCoe_20831</name>
</gene>
<feature type="region of interest" description="Disordered" evidence="2">
    <location>
        <begin position="597"/>
        <end position="623"/>
    </location>
</feature>
<evidence type="ECO:0008006" key="7">
    <source>
        <dbReference type="Google" id="ProtNLM"/>
    </source>
</evidence>
<dbReference type="Gene3D" id="3.30.420.610">
    <property type="entry name" value="LOTUS domain-like"/>
    <property type="match status" value="1"/>
</dbReference>
<evidence type="ECO:0000259" key="4">
    <source>
        <dbReference type="PROSITE" id="PS51644"/>
    </source>
</evidence>
<dbReference type="Proteomes" id="UP000187209">
    <property type="component" value="Unassembled WGS sequence"/>
</dbReference>
<organism evidence="5 6">
    <name type="scientific">Stentor coeruleus</name>
    <dbReference type="NCBI Taxonomy" id="5963"/>
    <lineage>
        <taxon>Eukaryota</taxon>
        <taxon>Sar</taxon>
        <taxon>Alveolata</taxon>
        <taxon>Ciliophora</taxon>
        <taxon>Postciliodesmatophora</taxon>
        <taxon>Heterotrichea</taxon>
        <taxon>Heterotrichida</taxon>
        <taxon>Stentoridae</taxon>
        <taxon>Stentor</taxon>
    </lineage>
</organism>